<dbReference type="FunFam" id="1.10.132.60:FF:000001">
    <property type="entry name" value="DNA polymerase"/>
    <property type="match status" value="1"/>
</dbReference>
<dbReference type="Gene3D" id="3.30.420.10">
    <property type="entry name" value="Ribonuclease H-like superfamily/Ribonuclease H"/>
    <property type="match status" value="1"/>
</dbReference>
<evidence type="ECO:0000256" key="6">
    <source>
        <dbReference type="ARBA" id="ARBA00022695"/>
    </source>
</evidence>
<dbReference type="GO" id="GO:0008296">
    <property type="term" value="F:3'-5'-DNA exonuclease activity"/>
    <property type="evidence" value="ECO:0007669"/>
    <property type="project" value="TreeGrafter"/>
</dbReference>
<dbReference type="GO" id="GO:0003887">
    <property type="term" value="F:DNA-directed DNA polymerase activity"/>
    <property type="evidence" value="ECO:0007669"/>
    <property type="project" value="UniProtKB-KW"/>
</dbReference>
<dbReference type="InterPro" id="IPR056435">
    <property type="entry name" value="DPOD/Z_N"/>
</dbReference>
<dbReference type="SMART" id="SM00486">
    <property type="entry name" value="POLBc"/>
    <property type="match status" value="1"/>
</dbReference>
<comment type="subcellular location">
    <subcellularLocation>
        <location evidence="2 20">Nucleus</location>
    </subcellularLocation>
</comment>
<keyword evidence="11" id="KW-0378">Hydrolase</keyword>
<evidence type="ECO:0000256" key="19">
    <source>
        <dbReference type="ARBA" id="ARBA00049244"/>
    </source>
</evidence>
<dbReference type="Proteomes" id="UP000078540">
    <property type="component" value="Unassembled WGS sequence"/>
</dbReference>
<keyword evidence="17 20" id="KW-0238">DNA-binding</keyword>
<organism evidence="26 27">
    <name type="scientific">Atta colombica</name>
    <dbReference type="NCBI Taxonomy" id="520822"/>
    <lineage>
        <taxon>Eukaryota</taxon>
        <taxon>Metazoa</taxon>
        <taxon>Ecdysozoa</taxon>
        <taxon>Arthropoda</taxon>
        <taxon>Hexapoda</taxon>
        <taxon>Insecta</taxon>
        <taxon>Pterygota</taxon>
        <taxon>Neoptera</taxon>
        <taxon>Endopterygota</taxon>
        <taxon>Hymenoptera</taxon>
        <taxon>Apocrita</taxon>
        <taxon>Aculeata</taxon>
        <taxon>Formicoidea</taxon>
        <taxon>Formicidae</taxon>
        <taxon>Myrmicinae</taxon>
        <taxon>Atta</taxon>
    </lineage>
</organism>
<comment type="cofactor">
    <cofactor evidence="1 20">
        <name>[4Fe-4S] cluster</name>
        <dbReference type="ChEBI" id="CHEBI:49883"/>
    </cofactor>
</comment>
<keyword evidence="18 20" id="KW-0539">Nucleus</keyword>
<dbReference type="Pfam" id="PF24055">
    <property type="entry name" value="POL3_N"/>
    <property type="match status" value="1"/>
</dbReference>
<comment type="similarity">
    <text evidence="3 20">Belongs to the DNA polymerase type-B family.</text>
</comment>
<keyword evidence="15 20" id="KW-0408">Iron</keyword>
<dbReference type="EMBL" id="KQ976484">
    <property type="protein sequence ID" value="KYM83690.1"/>
    <property type="molecule type" value="Genomic_DNA"/>
</dbReference>
<dbReference type="FunFam" id="3.30.420.10:FF:000004">
    <property type="entry name" value="DNA polymerase"/>
    <property type="match status" value="1"/>
</dbReference>
<keyword evidence="10 20" id="KW-0863">Zinc-finger</keyword>
<keyword evidence="13" id="KW-0269">Exonuclease</keyword>
<dbReference type="CDD" id="cd05777">
    <property type="entry name" value="DNA_polB_delta_exo"/>
    <property type="match status" value="1"/>
</dbReference>
<dbReference type="SUPFAM" id="SSF53098">
    <property type="entry name" value="Ribonuclease H-like"/>
    <property type="match status" value="1"/>
</dbReference>
<evidence type="ECO:0000256" key="16">
    <source>
        <dbReference type="ARBA" id="ARBA00023014"/>
    </source>
</evidence>
<dbReference type="InterPro" id="IPR006172">
    <property type="entry name" value="DNA-dir_DNA_pol_B"/>
</dbReference>
<dbReference type="Pfam" id="PF00136">
    <property type="entry name" value="DNA_pol_B"/>
    <property type="match status" value="1"/>
</dbReference>
<keyword evidence="14 20" id="KW-0239">DNA-directed DNA polymerase</keyword>
<dbReference type="CDD" id="cd05533">
    <property type="entry name" value="POLBc_delta"/>
    <property type="match status" value="1"/>
</dbReference>
<keyword evidence="8" id="KW-0540">Nuclease</keyword>
<dbReference type="InterPro" id="IPR056447">
    <property type="entry name" value="REV3_N"/>
</dbReference>
<evidence type="ECO:0000259" key="24">
    <source>
        <dbReference type="Pfam" id="PF24055"/>
    </source>
</evidence>
<proteinExistence type="inferred from homology"/>
<evidence type="ECO:0000256" key="15">
    <source>
        <dbReference type="ARBA" id="ARBA00023004"/>
    </source>
</evidence>
<feature type="domain" description="DNA polymerase delta/zeta catalytic subunit N-terminal" evidence="24">
    <location>
        <begin position="160"/>
        <end position="237"/>
    </location>
</feature>
<evidence type="ECO:0000256" key="14">
    <source>
        <dbReference type="ARBA" id="ARBA00022932"/>
    </source>
</evidence>
<feature type="domain" description="C4-type zinc-finger of DNA polymerase delta" evidence="23">
    <location>
        <begin position="1030"/>
        <end position="1103"/>
    </location>
</feature>
<evidence type="ECO:0000313" key="26">
    <source>
        <dbReference type="EMBL" id="KYM83690.1"/>
    </source>
</evidence>
<dbReference type="InterPro" id="IPR043502">
    <property type="entry name" value="DNA/RNA_pol_sf"/>
</dbReference>
<dbReference type="InterPro" id="IPR012337">
    <property type="entry name" value="RNaseH-like_sf"/>
</dbReference>
<keyword evidence="12 20" id="KW-0862">Zinc</keyword>
<dbReference type="GO" id="GO:0043625">
    <property type="term" value="C:delta DNA polymerase complex"/>
    <property type="evidence" value="ECO:0007669"/>
    <property type="project" value="TreeGrafter"/>
</dbReference>
<evidence type="ECO:0000256" key="3">
    <source>
        <dbReference type="ARBA" id="ARBA00005755"/>
    </source>
</evidence>
<feature type="domain" description="DNA-directed DNA polymerase family B multifunctional" evidence="21">
    <location>
        <begin position="563"/>
        <end position="992"/>
    </location>
</feature>
<dbReference type="GO" id="GO:0051539">
    <property type="term" value="F:4 iron, 4 sulfur cluster binding"/>
    <property type="evidence" value="ECO:0007669"/>
    <property type="project" value="UniProtKB-KW"/>
</dbReference>
<dbReference type="InterPro" id="IPR006134">
    <property type="entry name" value="DNA-dir_DNA_pol_B_multi_dom"/>
</dbReference>
<dbReference type="Gene3D" id="3.90.1600.10">
    <property type="entry name" value="Palm domain of DNA polymerase"/>
    <property type="match status" value="1"/>
</dbReference>
<dbReference type="GO" id="GO:0000166">
    <property type="term" value="F:nucleotide binding"/>
    <property type="evidence" value="ECO:0007669"/>
    <property type="project" value="InterPro"/>
</dbReference>
<dbReference type="GO" id="GO:0006297">
    <property type="term" value="P:nucleotide-excision repair, DNA gap filling"/>
    <property type="evidence" value="ECO:0007669"/>
    <property type="project" value="TreeGrafter"/>
</dbReference>
<dbReference type="Gene3D" id="1.10.132.60">
    <property type="entry name" value="DNA polymerase family B, C-terminal domain"/>
    <property type="match status" value="1"/>
</dbReference>
<name>A0A151I399_9HYME</name>
<evidence type="ECO:0000256" key="20">
    <source>
        <dbReference type="RuleBase" id="RU000442"/>
    </source>
</evidence>
<gene>
    <name evidence="26" type="ORF">ALC53_05866</name>
</gene>
<dbReference type="SUPFAM" id="SSF56672">
    <property type="entry name" value="DNA/RNA polymerases"/>
    <property type="match status" value="1"/>
</dbReference>
<dbReference type="EC" id="2.7.7.7" evidence="20"/>
<keyword evidence="27" id="KW-1185">Reference proteome</keyword>
<dbReference type="InterPro" id="IPR025687">
    <property type="entry name" value="Znf-C4pol"/>
</dbReference>
<keyword evidence="6 20" id="KW-0548">Nucleotidyltransferase</keyword>
<dbReference type="InterPro" id="IPR017964">
    <property type="entry name" value="DNA-dir_DNA_pol_B_CS"/>
</dbReference>
<dbReference type="PANTHER" id="PTHR10322">
    <property type="entry name" value="DNA POLYMERASE CATALYTIC SUBUNIT"/>
    <property type="match status" value="1"/>
</dbReference>
<protein>
    <recommendedName>
        <fullName evidence="20">DNA polymerase</fullName>
        <ecNumber evidence="20">2.7.7.7</ecNumber>
    </recommendedName>
</protein>
<dbReference type="Pfam" id="PF03104">
    <property type="entry name" value="DNA_pol_B_exo1"/>
    <property type="match status" value="1"/>
</dbReference>
<keyword evidence="7 20" id="KW-0235">DNA replication</keyword>
<evidence type="ECO:0000256" key="8">
    <source>
        <dbReference type="ARBA" id="ARBA00022722"/>
    </source>
</evidence>
<evidence type="ECO:0000256" key="5">
    <source>
        <dbReference type="ARBA" id="ARBA00022679"/>
    </source>
</evidence>
<dbReference type="NCBIfam" id="TIGR00592">
    <property type="entry name" value="pol2"/>
    <property type="match status" value="1"/>
</dbReference>
<dbReference type="GO" id="GO:0045004">
    <property type="term" value="P:DNA replication proofreading"/>
    <property type="evidence" value="ECO:0007669"/>
    <property type="project" value="TreeGrafter"/>
</dbReference>
<evidence type="ECO:0000259" key="22">
    <source>
        <dbReference type="Pfam" id="PF03104"/>
    </source>
</evidence>
<evidence type="ECO:0000313" key="27">
    <source>
        <dbReference type="Proteomes" id="UP000078540"/>
    </source>
</evidence>
<keyword evidence="9 20" id="KW-0479">Metal-binding</keyword>
<evidence type="ECO:0000259" key="25">
    <source>
        <dbReference type="Pfam" id="PF24065"/>
    </source>
</evidence>
<evidence type="ECO:0000259" key="23">
    <source>
        <dbReference type="Pfam" id="PF14260"/>
    </source>
</evidence>
<dbReference type="STRING" id="520822.A0A151I399"/>
<reference evidence="26 27" key="1">
    <citation type="submission" date="2015-09" db="EMBL/GenBank/DDBJ databases">
        <title>Atta colombica WGS genome.</title>
        <authorList>
            <person name="Nygaard S."/>
            <person name="Hu H."/>
            <person name="Boomsma J."/>
            <person name="Zhang G."/>
        </authorList>
    </citation>
    <scope>NUCLEOTIDE SEQUENCE [LARGE SCALE GENOMIC DNA]</scope>
    <source>
        <strain evidence="26">Treedump-2</strain>
        <tissue evidence="26">Whole body</tissue>
    </source>
</reference>
<dbReference type="GO" id="GO:0003677">
    <property type="term" value="F:DNA binding"/>
    <property type="evidence" value="ECO:0007669"/>
    <property type="project" value="UniProtKB-KW"/>
</dbReference>
<feature type="domain" description="DNA-directed DNA polymerase family B exonuclease" evidence="22">
    <location>
        <begin position="258"/>
        <end position="498"/>
    </location>
</feature>
<evidence type="ECO:0000256" key="7">
    <source>
        <dbReference type="ARBA" id="ARBA00022705"/>
    </source>
</evidence>
<evidence type="ECO:0000256" key="12">
    <source>
        <dbReference type="ARBA" id="ARBA00022833"/>
    </source>
</evidence>
<evidence type="ECO:0000256" key="11">
    <source>
        <dbReference type="ARBA" id="ARBA00022801"/>
    </source>
</evidence>
<dbReference type="FunFam" id="1.10.287.690:FF:000001">
    <property type="entry name" value="DNA polymerase"/>
    <property type="match status" value="1"/>
</dbReference>
<feature type="domain" description="DNA polymerase zeta catalytic subunit N-terminal" evidence="25">
    <location>
        <begin position="113"/>
        <end position="159"/>
    </location>
</feature>
<dbReference type="Pfam" id="PF24065">
    <property type="entry name" value="REV3_N"/>
    <property type="match status" value="1"/>
</dbReference>
<dbReference type="GO" id="GO:0008270">
    <property type="term" value="F:zinc ion binding"/>
    <property type="evidence" value="ECO:0007669"/>
    <property type="project" value="UniProtKB-KW"/>
</dbReference>
<dbReference type="GO" id="GO:0006287">
    <property type="term" value="P:base-excision repair, gap-filling"/>
    <property type="evidence" value="ECO:0007669"/>
    <property type="project" value="TreeGrafter"/>
</dbReference>
<sequence length="1125" mass="128059">MYPVPCSNRKKCEIENYRGIYMSRQTLMGEPHHSHASQSARCFAAYWIALAFECDEDEEKPSSFEAELAIMDLADEDFLDETLLIGEGPEQENTSAKWSRAPPPPLNPKIDTLSFQQIEIDHYIGKPLPGMPGSKVGPVPIMRMFGVTEQGNSVCCHVHGFCPYLFVSAPSNFTNDHCRPFKEALNQAVKKDMKSNPNNIQDAILAIELVHKQSMYGYGGNDKLPFLKITVAVPKLIAPCKRLLEQGTVYTAFNYHYRAFESNIDFDIRFMVDTSVVGCSWIELLPGSWKLRGQYGHMLELTTRCQLEVDVAWDAFVTHAPEGEWSKIAPFRILSFDIECAGREGIFPEAKHDPVIQIANMVIRQGESEPFLRNIFTLDTCAPIVGCQVLSFEKESLMLEKWADFVRQLDPDIFTGYNINNFDFPYLINRAQHLNVKNFNFLGRIKNIKSVIKDHVLQSKQLGRRENKSINFEGRVPFDLLLVLVRDYKLRSYTLNAVSYHFLQEQKEDVQHKDITGLQNGNAQTRRRLAVYCLKDAYLPLRLLDKLMCIIIYMEMARVTGVSISSLLTRGQQIKIVSQLLRKTKENDYLMPVHQGHGTDEQFEGATVIEPKRGYYNDPIATLDFSSLYPSIIMAHNLCYTTLLTIAKKKELNIQEDQITTTPSKSLFIKNSIRKGILPEILENLLAARKKAKAELKQETDPLKQKVLDGRQYALKVSANSVYGFTGAQMGKLPCLEISASVTAYGRTMIEQTKQEVEDHFRIENGYKNDALVIYGDTDSVMVKFGVKDIEDAMKLGKEAADYVTSKFIKPIKLEFEKVYFPYLLINKKRYAGLYFTKPDKYDKMDCKGLETVRRDNCPLVANMMNTCLQILLIERNPHAAVDYAKQIISDLLCNRIDLSQLVITKELTKTDYAAKQAHVELATKMKKRDAGNAPKLGDRVAYVFISAAKGTPAYQKAEDPVYALQNSIPIDTNYYLENQLAKPLVRIFEPILGDKAESLLLKGDHTRTRCIATSQVGALAAFTRKKETCLGCKAVLPPDREDKAVCKHCEPQEAELFHNELQAQHKLEEKFSRLWAECQRCQGSLHQEVICSNRDCPIFYMRVKSRLDMDAKIKRIKRFGALEW</sequence>
<dbReference type="Pfam" id="PF14260">
    <property type="entry name" value="zf-C4pol"/>
    <property type="match status" value="1"/>
</dbReference>
<dbReference type="InterPro" id="IPR006133">
    <property type="entry name" value="DNA-dir_DNA_pol_B_exonuc"/>
</dbReference>
<keyword evidence="16 20" id="KW-0411">Iron-sulfur</keyword>
<keyword evidence="4 20" id="KW-0004">4Fe-4S</keyword>
<dbReference type="FunFam" id="3.30.342.10:FF:000003">
    <property type="entry name" value="DNA polymerase"/>
    <property type="match status" value="1"/>
</dbReference>
<dbReference type="PRINTS" id="PR00106">
    <property type="entry name" value="DNAPOLB"/>
</dbReference>
<keyword evidence="5 20" id="KW-0808">Transferase</keyword>
<dbReference type="InterPro" id="IPR042087">
    <property type="entry name" value="DNA_pol_B_thumb"/>
</dbReference>
<dbReference type="Gene3D" id="1.10.287.690">
    <property type="entry name" value="Helix hairpin bin"/>
    <property type="match status" value="1"/>
</dbReference>
<evidence type="ECO:0000256" key="1">
    <source>
        <dbReference type="ARBA" id="ARBA00001966"/>
    </source>
</evidence>
<evidence type="ECO:0000256" key="2">
    <source>
        <dbReference type="ARBA" id="ARBA00004123"/>
    </source>
</evidence>
<evidence type="ECO:0000256" key="18">
    <source>
        <dbReference type="ARBA" id="ARBA00023242"/>
    </source>
</evidence>
<evidence type="ECO:0000259" key="21">
    <source>
        <dbReference type="Pfam" id="PF00136"/>
    </source>
</evidence>
<evidence type="ECO:0000256" key="4">
    <source>
        <dbReference type="ARBA" id="ARBA00022485"/>
    </source>
</evidence>
<dbReference type="InterPro" id="IPR050240">
    <property type="entry name" value="DNA_pol_type-B"/>
</dbReference>
<dbReference type="AlphaFoldDB" id="A0A151I399"/>
<evidence type="ECO:0000256" key="9">
    <source>
        <dbReference type="ARBA" id="ARBA00022723"/>
    </source>
</evidence>
<dbReference type="Gene3D" id="3.30.342.10">
    <property type="entry name" value="DNA Polymerase, chain B, domain 1"/>
    <property type="match status" value="1"/>
</dbReference>
<comment type="catalytic activity">
    <reaction evidence="19 20">
        <text>DNA(n) + a 2'-deoxyribonucleoside 5'-triphosphate = DNA(n+1) + diphosphate</text>
        <dbReference type="Rhea" id="RHEA:22508"/>
        <dbReference type="Rhea" id="RHEA-COMP:17339"/>
        <dbReference type="Rhea" id="RHEA-COMP:17340"/>
        <dbReference type="ChEBI" id="CHEBI:33019"/>
        <dbReference type="ChEBI" id="CHEBI:61560"/>
        <dbReference type="ChEBI" id="CHEBI:173112"/>
        <dbReference type="EC" id="2.7.7.7"/>
    </reaction>
</comment>
<dbReference type="PANTHER" id="PTHR10322:SF23">
    <property type="entry name" value="DNA POLYMERASE DELTA CATALYTIC SUBUNIT"/>
    <property type="match status" value="1"/>
</dbReference>
<dbReference type="PROSITE" id="PS00116">
    <property type="entry name" value="DNA_POLYMERASE_B"/>
    <property type="match status" value="1"/>
</dbReference>
<evidence type="ECO:0000256" key="10">
    <source>
        <dbReference type="ARBA" id="ARBA00022771"/>
    </source>
</evidence>
<accession>A0A151I399</accession>
<evidence type="ECO:0000256" key="17">
    <source>
        <dbReference type="ARBA" id="ARBA00023125"/>
    </source>
</evidence>
<dbReference type="InterPro" id="IPR036397">
    <property type="entry name" value="RNaseH_sf"/>
</dbReference>
<dbReference type="InterPro" id="IPR023211">
    <property type="entry name" value="DNA_pol_palm_dom_sf"/>
</dbReference>
<evidence type="ECO:0000256" key="13">
    <source>
        <dbReference type="ARBA" id="ARBA00022839"/>
    </source>
</evidence>